<name>E7ELE8_9PAPI</name>
<evidence type="ECO:0000256" key="3">
    <source>
        <dbReference type="ARBA" id="ARBA00022581"/>
    </source>
</evidence>
<keyword evidence="6" id="KW-0426">Late protein</keyword>
<reference evidence="8" key="1">
    <citation type="journal article" date="2011" name="Virol. J.">
        <title>Human Papillomavirus in Brazilian women with and without cervical lesions.</title>
        <authorList>
            <person name="Oliveira-Silva M."/>
            <person name="Xavier C.L."/>
            <person name="Zardo L.M."/>
            <person name="Bonvicino C.R."/>
            <person name="Moreira M.A."/>
        </authorList>
    </citation>
    <scope>NUCLEOTIDE SEQUENCE</scope>
    <source>
        <strain evidence="8">CH323A</strain>
    </source>
</reference>
<evidence type="ECO:0000256" key="2">
    <source>
        <dbReference type="ARBA" id="ARBA00022561"/>
    </source>
</evidence>
<keyword evidence="3" id="KW-0945">Host-virus interaction</keyword>
<dbReference type="SUPFAM" id="SSF88648">
    <property type="entry name" value="Group I dsDNA viruses"/>
    <property type="match status" value="1"/>
</dbReference>
<dbReference type="GO" id="GO:0005198">
    <property type="term" value="F:structural molecule activity"/>
    <property type="evidence" value="ECO:0007669"/>
    <property type="project" value="InterPro"/>
</dbReference>
<dbReference type="Gene3D" id="2.60.175.20">
    <property type="entry name" value="Major capsid L1 (late) superfamily, Papillomavirus"/>
    <property type="match status" value="1"/>
</dbReference>
<feature type="non-terminal residue" evidence="8">
    <location>
        <position position="31"/>
    </location>
</feature>
<evidence type="ECO:0000256" key="6">
    <source>
        <dbReference type="ARBA" id="ARBA00022921"/>
    </source>
</evidence>
<feature type="non-terminal residue" evidence="8">
    <location>
        <position position="1"/>
    </location>
</feature>
<dbReference type="EMBL" id="HQ834631">
    <property type="protein sequence ID" value="ADV17782.1"/>
    <property type="molecule type" value="Genomic_DNA"/>
</dbReference>
<dbReference type="GO" id="GO:0046718">
    <property type="term" value="P:symbiont entry into host cell"/>
    <property type="evidence" value="ECO:0007669"/>
    <property type="project" value="UniProtKB-KW"/>
</dbReference>
<protein>
    <submittedName>
        <fullName evidence="8">L1</fullName>
    </submittedName>
</protein>
<sequence length="31" mass="3538">RSTNMSLCAAMSTSETTYKNTNLKEYLRHGE</sequence>
<evidence type="ECO:0000313" key="8">
    <source>
        <dbReference type="EMBL" id="ADV17782.1"/>
    </source>
</evidence>
<evidence type="ECO:0000256" key="5">
    <source>
        <dbReference type="ARBA" id="ARBA00022844"/>
    </source>
</evidence>
<accession>E7ELE8</accession>
<evidence type="ECO:0000256" key="4">
    <source>
        <dbReference type="ARBA" id="ARBA00022804"/>
    </source>
</evidence>
<dbReference type="GO" id="GO:0019062">
    <property type="term" value="P:virion attachment to host cell"/>
    <property type="evidence" value="ECO:0007669"/>
    <property type="project" value="UniProtKB-KW"/>
</dbReference>
<keyword evidence="7" id="KW-1160">Virus entry into host cell</keyword>
<organism evidence="8">
    <name type="scientific">Human papillomavirus</name>
    <dbReference type="NCBI Taxonomy" id="10566"/>
    <lineage>
        <taxon>Viruses</taxon>
        <taxon>Monodnaviria</taxon>
        <taxon>Shotokuvirae</taxon>
        <taxon>Cossaviricota</taxon>
        <taxon>Papovaviricetes</taxon>
        <taxon>Zurhausenvirales</taxon>
        <taxon>Papillomaviridae</taxon>
    </lineage>
</organism>
<keyword evidence="4" id="KW-1161">Viral attachment to host cell</keyword>
<evidence type="ECO:0000256" key="1">
    <source>
        <dbReference type="ARBA" id="ARBA00004328"/>
    </source>
</evidence>
<dbReference type="InterPro" id="IPR036973">
    <property type="entry name" value="Capsid_L1_sf_Papillomavir"/>
</dbReference>
<proteinExistence type="predicted"/>
<keyword evidence="5" id="KW-0946">Virion</keyword>
<dbReference type="GO" id="GO:0019028">
    <property type="term" value="C:viral capsid"/>
    <property type="evidence" value="ECO:0007669"/>
    <property type="project" value="UniProtKB-KW"/>
</dbReference>
<comment type="subcellular location">
    <subcellularLocation>
        <location evidence="1">Virion</location>
    </subcellularLocation>
</comment>
<dbReference type="InterPro" id="IPR011222">
    <property type="entry name" value="dsDNA_vir_gr_I_capsid"/>
</dbReference>
<keyword evidence="2" id="KW-0167">Capsid protein</keyword>
<evidence type="ECO:0000256" key="7">
    <source>
        <dbReference type="ARBA" id="ARBA00023296"/>
    </source>
</evidence>